<proteinExistence type="predicted"/>
<reference evidence="1" key="1">
    <citation type="journal article" date="2014" name="Front. Microbiol.">
        <title>High frequency of phylogenetically diverse reductive dehalogenase-homologous genes in deep subseafloor sedimentary metagenomes.</title>
        <authorList>
            <person name="Kawai M."/>
            <person name="Futagami T."/>
            <person name="Toyoda A."/>
            <person name="Takaki Y."/>
            <person name="Nishi S."/>
            <person name="Hori S."/>
            <person name="Arai W."/>
            <person name="Tsubouchi T."/>
            <person name="Morono Y."/>
            <person name="Uchiyama I."/>
            <person name="Ito T."/>
            <person name="Fujiyama A."/>
            <person name="Inagaki F."/>
            <person name="Takami H."/>
        </authorList>
    </citation>
    <scope>NUCLEOTIDE SEQUENCE</scope>
    <source>
        <strain evidence="1">Expedition CK06-06</strain>
    </source>
</reference>
<dbReference type="AlphaFoldDB" id="X1DKD2"/>
<dbReference type="EMBL" id="BART01037033">
    <property type="protein sequence ID" value="GAH05449.1"/>
    <property type="molecule type" value="Genomic_DNA"/>
</dbReference>
<gene>
    <name evidence="1" type="ORF">S01H4_62162</name>
</gene>
<evidence type="ECO:0000313" key="1">
    <source>
        <dbReference type="EMBL" id="GAH05449.1"/>
    </source>
</evidence>
<organism evidence="1">
    <name type="scientific">marine sediment metagenome</name>
    <dbReference type="NCBI Taxonomy" id="412755"/>
    <lineage>
        <taxon>unclassified sequences</taxon>
        <taxon>metagenomes</taxon>
        <taxon>ecological metagenomes</taxon>
    </lineage>
</organism>
<sequence length="87" mass="10186">MQVSNNPTVVIEIMKKIQDHIAEAIRLAKIEPRYIFYLGYPTHNKRNISNYVSGLENIIRILIKEGEAKNIRTLLSNARFYIDYYQG</sequence>
<accession>X1DKD2</accession>
<comment type="caution">
    <text evidence="1">The sequence shown here is derived from an EMBL/GenBank/DDBJ whole genome shotgun (WGS) entry which is preliminary data.</text>
</comment>
<feature type="non-terminal residue" evidence="1">
    <location>
        <position position="87"/>
    </location>
</feature>
<name>X1DKD2_9ZZZZ</name>
<protein>
    <submittedName>
        <fullName evidence="1">Uncharacterized protein</fullName>
    </submittedName>
</protein>